<dbReference type="Proteomes" id="UP000504636">
    <property type="component" value="Unplaced"/>
</dbReference>
<dbReference type="InterPro" id="IPR029063">
    <property type="entry name" value="SAM-dependent_MTases_sf"/>
</dbReference>
<feature type="region of interest" description="Disordered" evidence="1">
    <location>
        <begin position="1"/>
        <end position="24"/>
    </location>
</feature>
<reference evidence="2 4" key="1">
    <citation type="journal article" date="2020" name="Stud. Mycol.">
        <title>101 Dothideomycetes genomes: a test case for predicting lifestyles and emergence of pathogens.</title>
        <authorList>
            <person name="Haridas S."/>
            <person name="Albert R."/>
            <person name="Binder M."/>
            <person name="Bloem J."/>
            <person name="Labutti K."/>
            <person name="Salamov A."/>
            <person name="Andreopoulos B."/>
            <person name="Baker S."/>
            <person name="Barry K."/>
            <person name="Bills G."/>
            <person name="Bluhm B."/>
            <person name="Cannon C."/>
            <person name="Castanera R."/>
            <person name="Culley D."/>
            <person name="Daum C."/>
            <person name="Ezra D."/>
            <person name="Gonzalez J."/>
            <person name="Henrissat B."/>
            <person name="Kuo A."/>
            <person name="Liang C."/>
            <person name="Lipzen A."/>
            <person name="Lutzoni F."/>
            <person name="Magnuson J."/>
            <person name="Mondo S."/>
            <person name="Nolan M."/>
            <person name="Ohm R."/>
            <person name="Pangilinan J."/>
            <person name="Park H.-J."/>
            <person name="Ramirez L."/>
            <person name="Alfaro M."/>
            <person name="Sun H."/>
            <person name="Tritt A."/>
            <person name="Yoshinaga Y."/>
            <person name="Zwiers L.-H."/>
            <person name="Turgeon B."/>
            <person name="Goodwin S."/>
            <person name="Spatafora J."/>
            <person name="Crous P."/>
            <person name="Grigoriev I."/>
        </authorList>
    </citation>
    <scope>NUCLEOTIDE SEQUENCE</scope>
    <source>
        <strain evidence="2 4">CBS 304.34</strain>
    </source>
</reference>
<accession>A0A6A6Z3W1</accession>
<dbReference type="AlphaFoldDB" id="A0A6A6Z3W1"/>
<gene>
    <name evidence="2 4" type="ORF">BDZ99DRAFT_197354</name>
</gene>
<dbReference type="SUPFAM" id="SSF53335">
    <property type="entry name" value="S-adenosyl-L-methionine-dependent methyltransferases"/>
    <property type="match status" value="1"/>
</dbReference>
<evidence type="ECO:0000313" key="2">
    <source>
        <dbReference type="EMBL" id="KAF2815498.1"/>
    </source>
</evidence>
<name>A0A6A6Z3W1_9PEZI</name>
<reference evidence="4" key="2">
    <citation type="submission" date="2020-04" db="EMBL/GenBank/DDBJ databases">
        <authorList>
            <consortium name="NCBI Genome Project"/>
        </authorList>
    </citation>
    <scope>NUCLEOTIDE SEQUENCE</scope>
    <source>
        <strain evidence="4">CBS 304.34</strain>
    </source>
</reference>
<organism evidence="2">
    <name type="scientific">Mytilinidion resinicola</name>
    <dbReference type="NCBI Taxonomy" id="574789"/>
    <lineage>
        <taxon>Eukaryota</taxon>
        <taxon>Fungi</taxon>
        <taxon>Dikarya</taxon>
        <taxon>Ascomycota</taxon>
        <taxon>Pezizomycotina</taxon>
        <taxon>Dothideomycetes</taxon>
        <taxon>Pleosporomycetidae</taxon>
        <taxon>Mytilinidiales</taxon>
        <taxon>Mytilinidiaceae</taxon>
        <taxon>Mytilinidion</taxon>
    </lineage>
</organism>
<evidence type="ECO:0000256" key="1">
    <source>
        <dbReference type="SAM" id="MobiDB-lite"/>
    </source>
</evidence>
<dbReference type="RefSeq" id="XP_033582462.1">
    <property type="nucleotide sequence ID" value="XM_033713208.1"/>
</dbReference>
<dbReference type="OrthoDB" id="184880at2759"/>
<sequence length="296" mass="32583">MAPHAEDAVLSPTTSLPVKDTYRGPRHGLEYHRLRTQHDLVLHQENGKLIQSPLDLSRTNPPLRILDSATGDGQWIVEVAATVSATAELVGADIAPQHFLPAASLPKNLSLITQSIFNPWPAEFKERFDLSHQRFVLAVASDVTAQEAVGHLFATVKPGGWIELHEGDMETILEGPEHPAMMKFRDVMVRAWRGLGHQPSPGPTLEAKLEAVGAVEIALKVQNLRAGPMAEDRVQGERAVLTLLGLLDSIRLFVGSKPGFWFSAAQFDELRADLEAELRTVGNSWNFHIAWGRKAE</sequence>
<protein>
    <recommendedName>
        <fullName evidence="5">S-adenosyl-L-methionine-dependent methyltransferase</fullName>
    </recommendedName>
</protein>
<dbReference type="Gene3D" id="3.40.50.150">
    <property type="entry name" value="Vaccinia Virus protein VP39"/>
    <property type="match status" value="1"/>
</dbReference>
<proteinExistence type="predicted"/>
<dbReference type="GeneID" id="54454101"/>
<evidence type="ECO:0000313" key="3">
    <source>
        <dbReference type="Proteomes" id="UP000504636"/>
    </source>
</evidence>
<keyword evidence="3" id="KW-1185">Reference proteome</keyword>
<reference evidence="4" key="3">
    <citation type="submission" date="2025-04" db="UniProtKB">
        <authorList>
            <consortium name="RefSeq"/>
        </authorList>
    </citation>
    <scope>IDENTIFICATION</scope>
    <source>
        <strain evidence="4">CBS 304.34</strain>
    </source>
</reference>
<evidence type="ECO:0000313" key="4">
    <source>
        <dbReference type="RefSeq" id="XP_033582462.1"/>
    </source>
</evidence>
<dbReference type="EMBL" id="MU003694">
    <property type="protein sequence ID" value="KAF2815498.1"/>
    <property type="molecule type" value="Genomic_DNA"/>
</dbReference>
<dbReference type="Pfam" id="PF13489">
    <property type="entry name" value="Methyltransf_23"/>
    <property type="match status" value="1"/>
</dbReference>
<evidence type="ECO:0008006" key="5">
    <source>
        <dbReference type="Google" id="ProtNLM"/>
    </source>
</evidence>